<protein>
    <submittedName>
        <fullName evidence="6">RNA-binding protein Musashi 2</fullName>
    </submittedName>
</protein>
<dbReference type="PANTHER" id="PTHR48032">
    <property type="entry name" value="RNA-BINDING PROTEIN MUSASHI HOMOLOG RBP6"/>
    <property type="match status" value="1"/>
</dbReference>
<evidence type="ECO:0000256" key="2">
    <source>
        <dbReference type="ARBA" id="ARBA00022884"/>
    </source>
</evidence>
<name>A0A6A4WKY2_AMPAM</name>
<feature type="region of interest" description="Disordered" evidence="4">
    <location>
        <begin position="35"/>
        <end position="80"/>
    </location>
</feature>
<dbReference type="InterPro" id="IPR012677">
    <property type="entry name" value="Nucleotide-bd_a/b_plait_sf"/>
</dbReference>
<evidence type="ECO:0000259" key="5">
    <source>
        <dbReference type="PROSITE" id="PS50102"/>
    </source>
</evidence>
<evidence type="ECO:0000313" key="6">
    <source>
        <dbReference type="EMBL" id="KAF0304454.1"/>
    </source>
</evidence>
<dbReference type="GO" id="GO:0005737">
    <property type="term" value="C:cytoplasm"/>
    <property type="evidence" value="ECO:0007669"/>
    <property type="project" value="TreeGrafter"/>
</dbReference>
<dbReference type="PANTHER" id="PTHR48032:SF4">
    <property type="entry name" value="FI20028P1"/>
    <property type="match status" value="1"/>
</dbReference>
<reference evidence="6 7" key="1">
    <citation type="submission" date="2019-07" db="EMBL/GenBank/DDBJ databases">
        <title>Draft genome assembly of a fouling barnacle, Amphibalanus amphitrite (Darwin, 1854): The first reference genome for Thecostraca.</title>
        <authorList>
            <person name="Kim W."/>
        </authorList>
    </citation>
    <scope>NUCLEOTIDE SEQUENCE [LARGE SCALE GENOMIC DNA]</scope>
    <source>
        <strain evidence="6">SNU_AA5</strain>
        <tissue evidence="6">Soma without cirri and trophi</tissue>
    </source>
</reference>
<evidence type="ECO:0000256" key="1">
    <source>
        <dbReference type="ARBA" id="ARBA00022737"/>
    </source>
</evidence>
<dbReference type="EMBL" id="VIIS01000845">
    <property type="protein sequence ID" value="KAF0304454.1"/>
    <property type="molecule type" value="Genomic_DNA"/>
</dbReference>
<dbReference type="AlphaFoldDB" id="A0A6A4WKY2"/>
<evidence type="ECO:0000256" key="4">
    <source>
        <dbReference type="SAM" id="MobiDB-lite"/>
    </source>
</evidence>
<feature type="domain" description="RRM" evidence="5">
    <location>
        <begin position="166"/>
        <end position="243"/>
    </location>
</feature>
<comment type="caution">
    <text evidence="6">The sequence shown here is derived from an EMBL/GenBank/DDBJ whole genome shotgun (WGS) entry which is preliminary data.</text>
</comment>
<keyword evidence="1" id="KW-0677">Repeat</keyword>
<proteinExistence type="predicted"/>
<keyword evidence="2 3" id="KW-0694">RNA-binding</keyword>
<dbReference type="GO" id="GO:0006417">
    <property type="term" value="P:regulation of translation"/>
    <property type="evidence" value="ECO:0007669"/>
    <property type="project" value="TreeGrafter"/>
</dbReference>
<dbReference type="SUPFAM" id="SSF54928">
    <property type="entry name" value="RNA-binding domain, RBD"/>
    <property type="match status" value="2"/>
</dbReference>
<accession>A0A6A4WKY2</accession>
<dbReference type="GO" id="GO:0003729">
    <property type="term" value="F:mRNA binding"/>
    <property type="evidence" value="ECO:0007669"/>
    <property type="project" value="TreeGrafter"/>
</dbReference>
<dbReference type="OrthoDB" id="1875751at2759"/>
<sequence length="418" mass="45013">MLCRRTGKLMLLLDGSTNGMSMVVTGGLVGVSPPSGAAIPSHVTSAASRMESRKRRDSTESESRSSPGSGEDHSPNKIFVGGISFQTTPEKLRAYFAPYGTILDVMVLKDQATNRNRGFGFVTFADMESVNKVLSQEEHMLDGKKIDPKLATPKGQKSSGDLLIPRKVFVGGVSQETTSQELLEYFSQFGKVLECSLQMDNNTKRHRGFAFVTYENEEHSARVVKKHHHVVKSKTVECKYAQPKETIQATERAKRAQLISVMQSAAAAAAAGGGGPLAPLQQHYGRVMSATGGPAFSTLSSFRYSPYSVPVAAQQQLGQQGQLINQQQPGQLISQQPGQLISQQLGQQQGQVLTAMPAPMTPVSSAAFQSQGALPTLQNLPTLQPSVSTPYQFTNIDVSSLQGLDWSAATPLYGMYTG</sequence>
<dbReference type="PROSITE" id="PS50102">
    <property type="entry name" value="RRM"/>
    <property type="match status" value="2"/>
</dbReference>
<gene>
    <name evidence="6" type="primary">MSI2_1</name>
    <name evidence="6" type="ORF">FJT64_023708</name>
</gene>
<dbReference type="Pfam" id="PF00076">
    <property type="entry name" value="RRM_1"/>
    <property type="match status" value="2"/>
</dbReference>
<keyword evidence="7" id="KW-1185">Reference proteome</keyword>
<dbReference type="Proteomes" id="UP000440578">
    <property type="component" value="Unassembled WGS sequence"/>
</dbReference>
<evidence type="ECO:0000313" key="7">
    <source>
        <dbReference type="Proteomes" id="UP000440578"/>
    </source>
</evidence>
<evidence type="ECO:0000256" key="3">
    <source>
        <dbReference type="PROSITE-ProRule" id="PRU00176"/>
    </source>
</evidence>
<dbReference type="Gene3D" id="3.30.70.330">
    <property type="match status" value="2"/>
</dbReference>
<dbReference type="InterPro" id="IPR035979">
    <property type="entry name" value="RBD_domain_sf"/>
</dbReference>
<feature type="domain" description="RRM" evidence="5">
    <location>
        <begin position="76"/>
        <end position="157"/>
    </location>
</feature>
<dbReference type="SMART" id="SM00360">
    <property type="entry name" value="RRM"/>
    <property type="match status" value="2"/>
</dbReference>
<organism evidence="6 7">
    <name type="scientific">Amphibalanus amphitrite</name>
    <name type="common">Striped barnacle</name>
    <name type="synonym">Balanus amphitrite</name>
    <dbReference type="NCBI Taxonomy" id="1232801"/>
    <lineage>
        <taxon>Eukaryota</taxon>
        <taxon>Metazoa</taxon>
        <taxon>Ecdysozoa</taxon>
        <taxon>Arthropoda</taxon>
        <taxon>Crustacea</taxon>
        <taxon>Multicrustacea</taxon>
        <taxon>Cirripedia</taxon>
        <taxon>Thoracica</taxon>
        <taxon>Thoracicalcarea</taxon>
        <taxon>Balanomorpha</taxon>
        <taxon>Balanoidea</taxon>
        <taxon>Balanidae</taxon>
        <taxon>Amphibalaninae</taxon>
        <taxon>Amphibalanus</taxon>
    </lineage>
</organism>
<dbReference type="InterPro" id="IPR000504">
    <property type="entry name" value="RRM_dom"/>
</dbReference>